<accession>I3Y737</accession>
<protein>
    <submittedName>
        <fullName evidence="1">Uncharacterized protein</fullName>
    </submittedName>
</protein>
<dbReference type="OrthoDB" id="5772732at2"/>
<name>I3Y737_THIV6</name>
<dbReference type="eggNOG" id="ENOG50331H3">
    <property type="taxonomic scope" value="Bacteria"/>
</dbReference>
<dbReference type="EMBL" id="CP003154">
    <property type="protein sequence ID" value="AFL72805.1"/>
    <property type="molecule type" value="Genomic_DNA"/>
</dbReference>
<dbReference type="KEGG" id="tvi:Thivi_0753"/>
<keyword evidence="2" id="KW-1185">Reference proteome</keyword>
<gene>
    <name evidence="1" type="ordered locus">Thivi_0753</name>
</gene>
<dbReference type="AlphaFoldDB" id="I3Y737"/>
<evidence type="ECO:0000313" key="1">
    <source>
        <dbReference type="EMBL" id="AFL72805.1"/>
    </source>
</evidence>
<reference evidence="1 2" key="1">
    <citation type="submission" date="2012-06" db="EMBL/GenBank/DDBJ databases">
        <title>Complete sequence of Thiocystis violascens DSM 198.</title>
        <authorList>
            <consortium name="US DOE Joint Genome Institute"/>
            <person name="Lucas S."/>
            <person name="Han J."/>
            <person name="Lapidus A."/>
            <person name="Cheng J.-F."/>
            <person name="Goodwin L."/>
            <person name="Pitluck S."/>
            <person name="Peters L."/>
            <person name="Ovchinnikova G."/>
            <person name="Teshima H."/>
            <person name="Detter J.C."/>
            <person name="Han C."/>
            <person name="Tapia R."/>
            <person name="Land M."/>
            <person name="Hauser L."/>
            <person name="Kyrpides N."/>
            <person name="Ivanova N."/>
            <person name="Pagani I."/>
            <person name="Vogl K."/>
            <person name="Liu Z."/>
            <person name="Frigaard N.-U."/>
            <person name="Bryant D."/>
            <person name="Woyke T."/>
        </authorList>
    </citation>
    <scope>NUCLEOTIDE SEQUENCE [LARGE SCALE GENOMIC DNA]</scope>
    <source>
        <strain evidence="2">ATCC 17096 / DSM 198 / 6111</strain>
    </source>
</reference>
<organism evidence="1 2">
    <name type="scientific">Thiocystis violascens (strain ATCC 17096 / DSM 198 / 6111)</name>
    <name type="common">Chromatium violascens</name>
    <dbReference type="NCBI Taxonomy" id="765911"/>
    <lineage>
        <taxon>Bacteria</taxon>
        <taxon>Pseudomonadati</taxon>
        <taxon>Pseudomonadota</taxon>
        <taxon>Gammaproteobacteria</taxon>
        <taxon>Chromatiales</taxon>
        <taxon>Chromatiaceae</taxon>
        <taxon>Thiocystis</taxon>
    </lineage>
</organism>
<sequence>METKQQEFERWVAFMVRGDLGYTYLRLYADAPPWVRDMAVNRFGKGTVFLPSQQSRPQAA</sequence>
<evidence type="ECO:0000313" key="2">
    <source>
        <dbReference type="Proteomes" id="UP000006062"/>
    </source>
</evidence>
<proteinExistence type="predicted"/>
<dbReference type="RefSeq" id="WP_014777297.1">
    <property type="nucleotide sequence ID" value="NC_018012.1"/>
</dbReference>
<dbReference type="HOGENOM" id="CLU_2880623_0_0_6"/>
<dbReference type="Proteomes" id="UP000006062">
    <property type="component" value="Chromosome"/>
</dbReference>